<protein>
    <submittedName>
        <fullName evidence="1">Major capsid protein</fullName>
    </submittedName>
</protein>
<dbReference type="InterPro" id="IPR005564">
    <property type="entry name" value="Major_capsid_GpE"/>
</dbReference>
<reference evidence="1 2" key="1">
    <citation type="submission" date="2019-02" db="EMBL/GenBank/DDBJ databases">
        <title>WGS of Pseudoxanthomonas species novum from clinical isolates.</title>
        <authorList>
            <person name="Bernier A.-M."/>
            <person name="Bernard K."/>
            <person name="Vachon A."/>
        </authorList>
    </citation>
    <scope>NUCLEOTIDE SEQUENCE [LARGE SCALE GENOMIC DNA]</scope>
    <source>
        <strain evidence="1 2">NML130969</strain>
    </source>
</reference>
<proteinExistence type="predicted"/>
<accession>A0A4Q8M5Z6</accession>
<evidence type="ECO:0000313" key="2">
    <source>
        <dbReference type="Proteomes" id="UP000294164"/>
    </source>
</evidence>
<dbReference type="OrthoDB" id="6388191at2"/>
<name>A0A4Q8M5Z6_9GAMM</name>
<dbReference type="EMBL" id="SHMG01000005">
    <property type="protein sequence ID" value="TAA42473.1"/>
    <property type="molecule type" value="Genomic_DNA"/>
</dbReference>
<dbReference type="Proteomes" id="UP000294164">
    <property type="component" value="Unassembled WGS sequence"/>
</dbReference>
<dbReference type="Pfam" id="PF03864">
    <property type="entry name" value="Phage_cap_E"/>
    <property type="match status" value="1"/>
</dbReference>
<dbReference type="AlphaFoldDB" id="A0A4Q8M5Z6"/>
<gene>
    <name evidence="1" type="ORF">EA655_10605</name>
</gene>
<organism evidence="1 2">
    <name type="scientific">Pseudoxanthomonas winnipegensis</name>
    <dbReference type="NCBI Taxonomy" id="2480810"/>
    <lineage>
        <taxon>Bacteria</taxon>
        <taxon>Pseudomonadati</taxon>
        <taxon>Pseudomonadota</taxon>
        <taxon>Gammaproteobacteria</taxon>
        <taxon>Lysobacterales</taxon>
        <taxon>Lysobacteraceae</taxon>
        <taxon>Pseudoxanthomonas</taxon>
    </lineage>
</organism>
<dbReference type="RefSeq" id="WP_130534490.1">
    <property type="nucleotide sequence ID" value="NZ_SHMG01000005.1"/>
</dbReference>
<evidence type="ECO:0000313" key="1">
    <source>
        <dbReference type="EMBL" id="TAA42473.1"/>
    </source>
</evidence>
<comment type="caution">
    <text evidence="1">The sequence shown here is derived from an EMBL/GenBank/DDBJ whole genome shotgun (WGS) entry which is preliminary data.</text>
</comment>
<sequence>MDLQELVNTGVLSAPELTATINNLPKTPTRIAEMNLFQEQGLVGTDIVPVGIKDQKLVLVPNVPRGAPAQPKRLKPANMTLFKTGHLPQRSTIMADTLLNAFNQADPSQAGIEAVVAAHLAVHRRDNDYTIEYQRLGALKGKILDADGSEIYDLYDEFGVSQITLQMALGNKDTKVLAKVLAIKRAIEKELGGVPYTGIHVFVGAGFFDGLTTHDQTQKAYDRWQDGAALRDDNRTDFKFGGVTFEEVSGGFGETPIVPEDEGLAFPVGVPDQFITRFAPGDYLEAVKGVGLPYYSKSEPLRMNKGIDLESQSNPLNLNTRPRTSIKLKL</sequence>